<dbReference type="InterPro" id="IPR004265">
    <property type="entry name" value="Dirigent"/>
</dbReference>
<dbReference type="InterPro" id="IPR044859">
    <property type="entry name" value="Allene_oxi_cyc_Dirigent"/>
</dbReference>
<dbReference type="GO" id="GO:0009699">
    <property type="term" value="P:phenylpropanoid biosynthetic process"/>
    <property type="evidence" value="ECO:0007669"/>
    <property type="project" value="UniProtKB-ARBA"/>
</dbReference>
<proteinExistence type="inferred from homology"/>
<sequence length="198" mass="21867">MAANPSFSTLLFAFLFLPAVLTTASLTDYNAPPSLVGPLLPPLLCPCNCPKENETRLHLYLHQLPAWPNVPNTNEVNVVMTPSIGFGQMYVDDWFLTAGTDPNGKIVGRAHGFHIQAGQKVQSWYTSHIFEFQDDWFAGSTLHVLGLSNSQGQWFITGGTGTFTNAHGTVKFSTSVQMTVVQLMKLNPSGNKWLWRVQ</sequence>
<keyword evidence="4" id="KW-0732">Signal</keyword>
<evidence type="ECO:0000313" key="6">
    <source>
        <dbReference type="Proteomes" id="UP001497457"/>
    </source>
</evidence>
<comment type="similarity">
    <text evidence="1 4">Belongs to the plant dirigent protein family.</text>
</comment>
<dbReference type="EMBL" id="OZ075134">
    <property type="protein sequence ID" value="CAL4994820.1"/>
    <property type="molecule type" value="Genomic_DNA"/>
</dbReference>
<evidence type="ECO:0000256" key="2">
    <source>
        <dbReference type="ARBA" id="ARBA00011738"/>
    </source>
</evidence>
<feature type="chain" id="PRO_5044535307" description="Dirigent protein" evidence="4">
    <location>
        <begin position="23"/>
        <end position="198"/>
    </location>
</feature>
<accession>A0ABC9B583</accession>
<dbReference type="GO" id="GO:0048046">
    <property type="term" value="C:apoplast"/>
    <property type="evidence" value="ECO:0007669"/>
    <property type="project" value="UniProtKB-SubCell"/>
</dbReference>
<reference evidence="5" key="1">
    <citation type="submission" date="2024-10" db="EMBL/GenBank/DDBJ databases">
        <authorList>
            <person name="Ryan C."/>
        </authorList>
    </citation>
    <scope>NUCLEOTIDE SEQUENCE [LARGE SCALE GENOMIC DNA]</scope>
</reference>
<keyword evidence="4" id="KW-0052">Apoplast</keyword>
<evidence type="ECO:0000313" key="5">
    <source>
        <dbReference type="EMBL" id="CAL4994820.1"/>
    </source>
</evidence>
<organism evidence="5 6">
    <name type="scientific">Urochloa decumbens</name>
    <dbReference type="NCBI Taxonomy" id="240449"/>
    <lineage>
        <taxon>Eukaryota</taxon>
        <taxon>Viridiplantae</taxon>
        <taxon>Streptophyta</taxon>
        <taxon>Embryophyta</taxon>
        <taxon>Tracheophyta</taxon>
        <taxon>Spermatophyta</taxon>
        <taxon>Magnoliopsida</taxon>
        <taxon>Liliopsida</taxon>
        <taxon>Poales</taxon>
        <taxon>Poaceae</taxon>
        <taxon>PACMAD clade</taxon>
        <taxon>Panicoideae</taxon>
        <taxon>Panicodae</taxon>
        <taxon>Paniceae</taxon>
        <taxon>Melinidinae</taxon>
        <taxon>Urochloa</taxon>
    </lineage>
</organism>
<evidence type="ECO:0000256" key="4">
    <source>
        <dbReference type="RuleBase" id="RU363099"/>
    </source>
</evidence>
<keyword evidence="6" id="KW-1185">Reference proteome</keyword>
<dbReference type="AlphaFoldDB" id="A0ABC9B583"/>
<dbReference type="Proteomes" id="UP001497457">
    <property type="component" value="Chromosome 24b"/>
</dbReference>
<dbReference type="PANTHER" id="PTHR21495">
    <property type="entry name" value="NUCLEOPORIN-RELATED"/>
    <property type="match status" value="1"/>
</dbReference>
<feature type="signal peptide" evidence="4">
    <location>
        <begin position="1"/>
        <end position="22"/>
    </location>
</feature>
<comment type="subunit">
    <text evidence="2 4">Homodimer.</text>
</comment>
<name>A0ABC9B583_9POAL</name>
<dbReference type="Gene3D" id="2.40.480.10">
    <property type="entry name" value="Allene oxide cyclase-like"/>
    <property type="match status" value="1"/>
</dbReference>
<keyword evidence="3 4" id="KW-0964">Secreted</keyword>
<evidence type="ECO:0000256" key="3">
    <source>
        <dbReference type="ARBA" id="ARBA00022525"/>
    </source>
</evidence>
<comment type="subcellular location">
    <subcellularLocation>
        <location evidence="4">Secreted</location>
        <location evidence="4">Extracellular space</location>
        <location evidence="4">Apoplast</location>
    </subcellularLocation>
</comment>
<protein>
    <recommendedName>
        <fullName evidence="4">Dirigent protein</fullName>
    </recommendedName>
</protein>
<evidence type="ECO:0000256" key="1">
    <source>
        <dbReference type="ARBA" id="ARBA00010746"/>
    </source>
</evidence>
<dbReference type="Pfam" id="PF03018">
    <property type="entry name" value="Dirigent"/>
    <property type="match status" value="1"/>
</dbReference>
<comment type="function">
    <text evidence="4">Dirigent proteins impart stereoselectivity on the phenoxy radical-coupling reaction, yielding optically active lignans from two molecules of coniferyl alcohol in the biosynthesis of lignans, flavonolignans, and alkaloids and thus plays a central role in plant secondary metabolism.</text>
</comment>
<gene>
    <name evidence="5" type="ORF">URODEC1_LOCUS62077</name>
</gene>